<dbReference type="STRING" id="378806.STAUR_5998"/>
<evidence type="ECO:0000259" key="2">
    <source>
        <dbReference type="Pfam" id="PF00326"/>
    </source>
</evidence>
<dbReference type="EMBL" id="CP002271">
    <property type="protein sequence ID" value="ADO73758.1"/>
    <property type="molecule type" value="Genomic_DNA"/>
</dbReference>
<dbReference type="ESTHER" id="stiad-q08yj1">
    <property type="family name" value="DPP4N_Peptidase_S9"/>
</dbReference>
<dbReference type="InterPro" id="IPR050278">
    <property type="entry name" value="Serine_Prot_S9B/DPPIV"/>
</dbReference>
<dbReference type="eggNOG" id="COG0823">
    <property type="taxonomic scope" value="Bacteria"/>
</dbReference>
<feature type="signal peptide" evidence="1">
    <location>
        <begin position="1"/>
        <end position="15"/>
    </location>
</feature>
<dbReference type="MEROPS" id="S09.073"/>
<feature type="domain" description="Peptidase S9 prolyl oligopeptidase catalytic" evidence="2">
    <location>
        <begin position="521"/>
        <end position="719"/>
    </location>
</feature>
<protein>
    <submittedName>
        <fullName evidence="4 5">Dipeptidyl peptidase IV</fullName>
        <ecNumber evidence="4">3.4.14.5</ecNumber>
    </submittedName>
</protein>
<gene>
    <name evidence="4" type="ordered locus">STAUR_5998</name>
    <name evidence="5" type="ORF">STIAU_7644</name>
</gene>
<dbReference type="SUPFAM" id="SSF53474">
    <property type="entry name" value="alpha/beta-Hydrolases"/>
    <property type="match status" value="1"/>
</dbReference>
<dbReference type="PANTHER" id="PTHR11731">
    <property type="entry name" value="PROTEASE FAMILY S9B,C DIPEPTIDYL-PEPTIDASE IV-RELATED"/>
    <property type="match status" value="1"/>
</dbReference>
<keyword evidence="1" id="KW-0732">Signal</keyword>
<keyword evidence="6" id="KW-1185">Reference proteome</keyword>
<evidence type="ECO:0000313" key="4">
    <source>
        <dbReference type="EMBL" id="ADO73758.1"/>
    </source>
</evidence>
<dbReference type="Pfam" id="PF00930">
    <property type="entry name" value="DPPIV_N"/>
    <property type="match status" value="1"/>
</dbReference>
<dbReference type="RefSeq" id="WP_002615130.1">
    <property type="nucleotide sequence ID" value="NC_014623.1"/>
</dbReference>
<keyword evidence="4" id="KW-0378">Hydrolase</keyword>
<dbReference type="Gene3D" id="2.140.10.30">
    <property type="entry name" value="Dipeptidylpeptidase IV, N-terminal domain"/>
    <property type="match status" value="1"/>
</dbReference>
<dbReference type="SUPFAM" id="SSF82171">
    <property type="entry name" value="DPP6 N-terminal domain-like"/>
    <property type="match status" value="1"/>
</dbReference>
<dbReference type="KEGG" id="sur:STAUR_5998"/>
<dbReference type="eggNOG" id="COG1506">
    <property type="taxonomic scope" value="Bacteria"/>
</dbReference>
<feature type="chain" id="PRO_5011945325" evidence="1">
    <location>
        <begin position="16"/>
        <end position="720"/>
    </location>
</feature>
<dbReference type="PANTHER" id="PTHR11731:SF193">
    <property type="entry name" value="DIPEPTIDYL PEPTIDASE 9"/>
    <property type="match status" value="1"/>
</dbReference>
<dbReference type="InterPro" id="IPR001375">
    <property type="entry name" value="Peptidase_S9_cat"/>
</dbReference>
<reference evidence="4 6" key="2">
    <citation type="journal article" date="2011" name="Mol. Biol. Evol.">
        <title>Comparative genomic analysis of fruiting body formation in Myxococcales.</title>
        <authorList>
            <person name="Huntley S."/>
            <person name="Hamann N."/>
            <person name="Wegener-Feldbrugge S."/>
            <person name="Treuner-Lange A."/>
            <person name="Kube M."/>
            <person name="Reinhardt R."/>
            <person name="Klages S."/>
            <person name="Muller R."/>
            <person name="Ronning C.M."/>
            <person name="Nierman W.C."/>
            <person name="Sogaard-Andersen L."/>
        </authorList>
    </citation>
    <scope>NUCLEOTIDE SEQUENCE [LARGE SCALE GENOMIC DNA]</scope>
    <source>
        <strain evidence="4 6">DW4/3-1</strain>
    </source>
</reference>
<dbReference type="HOGENOM" id="CLU_006105_2_1_7"/>
<feature type="domain" description="Dipeptidylpeptidase IV N-terminal" evidence="3">
    <location>
        <begin position="118"/>
        <end position="442"/>
    </location>
</feature>
<dbReference type="InterPro" id="IPR029058">
    <property type="entry name" value="AB_hydrolase_fold"/>
</dbReference>
<dbReference type="Gene3D" id="3.40.50.1820">
    <property type="entry name" value="alpha/beta hydrolase"/>
    <property type="match status" value="1"/>
</dbReference>
<evidence type="ECO:0000259" key="3">
    <source>
        <dbReference type="Pfam" id="PF00930"/>
    </source>
</evidence>
<sequence length="720" mass="79518">MMLQLLAAVSLVSAAAPSESGTLLRQMAETRNFNLGRPMAVGITPDEETVLFLRGSPASGVSSLFAFDVATGGTRELLTPERVIAGAEETLSPQKRARRERMRASGGSFTSYALSRDGQKVLLTLSGKLYAVERGSGKVTQLNAGEGVIDPQFSPDGKQVAYVRDNDVFRVELATNKERQITRGGTPERTHGLAELVAQEEMYRFTGYWWSPDAKHIAYAEADTSGVEKLNLVDPASPEQDAQPFAYPRPGKPNAKVRLFVVPVAGGPAKEVRWDAEKYPYMATVRWSKGGPLTLLVQNRAQTEEVLLAADPRTGQTRPLLVERDDAWLSLNQDFPEWLEDGSGFLWSTERNGASEVELRRADGSLARSLVKPGSGFQMLVNYLPKEDVLYFLGGPNPTERYLWRVKGGGEPERVTSGGPALEGAAVSGRGGLMVITTEGPTRLRRAYVHRSDGTRLGELPSVAREPPIQPRFELRQVGPERFWTAIIRPQNFKPGVKLPVIVDIYGAAYPTVYQSMAMNLIPQWMADHGFIVVKLDGRGTALRDRAWERKIKFGFADVLDDQIAALRALAAEVPEMDLTRVGIEGWSHGGYMSALAALSRPDVFKAAFAGAPVVDWRDYDSHLSERYLGLPEEHPEAYEKNSLLTYVKADKPIGKLLLVHGTFDDNVFFAHTLKLSDALFRAGKPHEVLPLRGSSHMLVDPVVSERVWARLMRHFQENL</sequence>
<dbReference type="InterPro" id="IPR002469">
    <property type="entry name" value="Peptidase_S9B_N"/>
</dbReference>
<evidence type="ECO:0000256" key="1">
    <source>
        <dbReference type="SAM" id="SignalP"/>
    </source>
</evidence>
<dbReference type="GO" id="GO:0006508">
    <property type="term" value="P:proteolysis"/>
    <property type="evidence" value="ECO:0007669"/>
    <property type="project" value="InterPro"/>
</dbReference>
<dbReference type="GO" id="GO:0008239">
    <property type="term" value="F:dipeptidyl-peptidase activity"/>
    <property type="evidence" value="ECO:0007669"/>
    <property type="project" value="UniProtKB-EC"/>
</dbReference>
<evidence type="ECO:0000313" key="5">
    <source>
        <dbReference type="EMBL" id="EAU65555.1"/>
    </source>
</evidence>
<evidence type="ECO:0000313" key="6">
    <source>
        <dbReference type="Proteomes" id="UP000001351"/>
    </source>
</evidence>
<evidence type="ECO:0000313" key="7">
    <source>
        <dbReference type="Proteomes" id="UP000032702"/>
    </source>
</evidence>
<dbReference type="Proteomes" id="UP000032702">
    <property type="component" value="Unassembled WGS sequence"/>
</dbReference>
<dbReference type="EC" id="3.4.14.5" evidence="4"/>
<dbReference type="GO" id="GO:0008236">
    <property type="term" value="F:serine-type peptidase activity"/>
    <property type="evidence" value="ECO:0007669"/>
    <property type="project" value="InterPro"/>
</dbReference>
<dbReference type="OrthoDB" id="9806163at2"/>
<dbReference type="Proteomes" id="UP000001351">
    <property type="component" value="Chromosome"/>
</dbReference>
<organism evidence="5 7">
    <name type="scientific">Stigmatella aurantiaca (strain DW4/3-1)</name>
    <dbReference type="NCBI Taxonomy" id="378806"/>
    <lineage>
        <taxon>Bacteria</taxon>
        <taxon>Pseudomonadati</taxon>
        <taxon>Myxococcota</taxon>
        <taxon>Myxococcia</taxon>
        <taxon>Myxococcales</taxon>
        <taxon>Cystobacterineae</taxon>
        <taxon>Archangiaceae</taxon>
        <taxon>Stigmatella</taxon>
    </lineage>
</organism>
<reference evidence="5 7" key="1">
    <citation type="submission" date="2006-04" db="EMBL/GenBank/DDBJ databases">
        <authorList>
            <person name="Nierman W.C."/>
        </authorList>
    </citation>
    <scope>NUCLEOTIDE SEQUENCE [LARGE SCALE GENOMIC DNA]</scope>
    <source>
        <strain evidence="5 7">DW4/3-1</strain>
    </source>
</reference>
<accession>Q08YJ1</accession>
<dbReference type="EMBL" id="AAMD01000078">
    <property type="protein sequence ID" value="EAU65555.1"/>
    <property type="molecule type" value="Genomic_DNA"/>
</dbReference>
<proteinExistence type="predicted"/>
<dbReference type="Pfam" id="PF00326">
    <property type="entry name" value="Peptidase_S9"/>
    <property type="match status" value="1"/>
</dbReference>
<dbReference type="AlphaFoldDB" id="Q08YJ1"/>
<name>Q08YJ1_STIAD</name>